<dbReference type="InterPro" id="IPR025455">
    <property type="entry name" value="DUF4276"/>
</dbReference>
<evidence type="ECO:0008006" key="3">
    <source>
        <dbReference type="Google" id="ProtNLM"/>
    </source>
</evidence>
<dbReference type="Proteomes" id="UP000030428">
    <property type="component" value="Unassembled WGS sequence"/>
</dbReference>
<gene>
    <name evidence="1" type="ORF">PN36_13080</name>
</gene>
<reference evidence="1 2" key="1">
    <citation type="journal article" date="2016" name="Front. Microbiol.">
        <title>Single-Cell (Meta-)Genomics of a Dimorphic Candidatus Thiomargarita nelsonii Reveals Genomic Plasticity.</title>
        <authorList>
            <person name="Flood B.E."/>
            <person name="Fliss P."/>
            <person name="Jones D.S."/>
            <person name="Dick G.J."/>
            <person name="Jain S."/>
            <person name="Kaster A.K."/>
            <person name="Winkel M."/>
            <person name="Mussmann M."/>
            <person name="Bailey J."/>
        </authorList>
    </citation>
    <scope>NUCLEOTIDE SEQUENCE [LARGE SCALE GENOMIC DNA]</scope>
    <source>
        <strain evidence="1">Hydrate Ridge</strain>
    </source>
</reference>
<comment type="caution">
    <text evidence="1">The sequence shown here is derived from an EMBL/GenBank/DDBJ whole genome shotgun (WGS) entry which is preliminary data.</text>
</comment>
<name>A0A0A6P7E5_9GAMM</name>
<dbReference type="Pfam" id="PF14103">
    <property type="entry name" value="DUF4276"/>
    <property type="match status" value="1"/>
</dbReference>
<accession>A0A0A6P7E5</accession>
<evidence type="ECO:0000313" key="2">
    <source>
        <dbReference type="Proteomes" id="UP000030428"/>
    </source>
</evidence>
<evidence type="ECO:0000313" key="1">
    <source>
        <dbReference type="EMBL" id="KHD06693.1"/>
    </source>
</evidence>
<organism evidence="1 2">
    <name type="scientific">Candidatus Thiomargarita nelsonii</name>
    <dbReference type="NCBI Taxonomy" id="1003181"/>
    <lineage>
        <taxon>Bacteria</taxon>
        <taxon>Pseudomonadati</taxon>
        <taxon>Pseudomonadota</taxon>
        <taxon>Gammaproteobacteria</taxon>
        <taxon>Thiotrichales</taxon>
        <taxon>Thiotrichaceae</taxon>
        <taxon>Thiomargarita</taxon>
    </lineage>
</organism>
<proteinExistence type="predicted"/>
<dbReference type="AlphaFoldDB" id="A0A0A6P7E5"/>
<keyword evidence="2" id="KW-1185">Reference proteome</keyword>
<dbReference type="EMBL" id="JSZA02000042">
    <property type="protein sequence ID" value="KHD06693.1"/>
    <property type="molecule type" value="Genomic_DNA"/>
</dbReference>
<protein>
    <recommendedName>
        <fullName evidence="3">DUF4276 family protein</fullName>
    </recommendedName>
</protein>
<sequence>MKWLVFLVEEQSMKAALDELVPRLLAQENVIDEFSFHVVPHEGKNHLRDSIKSTLQNWGVPDSHFIILHDKDSADCRIIKQKITTLCVEAGRPKTLIRIPCHELESWFLGDLAAIDKVFGTNLQKLQNKRKFCDPDKLANAKEELKKYVNHYQQISDARAIAQEMSLTNNRSHSFRVFISGILKLLSTTD</sequence>